<dbReference type="EMBL" id="KB908482">
    <property type="protein sequence ID" value="EOA90741.1"/>
    <property type="molecule type" value="Genomic_DNA"/>
</dbReference>
<evidence type="ECO:0000313" key="3">
    <source>
        <dbReference type="Proteomes" id="UP000016935"/>
    </source>
</evidence>
<keyword evidence="3" id="KW-1185">Reference proteome</keyword>
<evidence type="ECO:0000313" key="2">
    <source>
        <dbReference type="EMBL" id="EOA90741.1"/>
    </source>
</evidence>
<dbReference type="AlphaFoldDB" id="R0J1V6"/>
<evidence type="ECO:0000256" key="1">
    <source>
        <dbReference type="SAM" id="MobiDB-lite"/>
    </source>
</evidence>
<name>R0J1V6_EXST2</name>
<protein>
    <submittedName>
        <fullName evidence="2">Uncharacterized protein</fullName>
    </submittedName>
</protein>
<dbReference type="RefSeq" id="XP_008021271.1">
    <property type="nucleotide sequence ID" value="XM_008023080.1"/>
</dbReference>
<gene>
    <name evidence="2" type="ORF">SETTUDRAFT_36252</name>
</gene>
<reference evidence="2 3" key="2">
    <citation type="journal article" date="2013" name="PLoS Genet.">
        <title>Comparative genome structure, secondary metabolite, and effector coding capacity across Cochliobolus pathogens.</title>
        <authorList>
            <person name="Condon B.J."/>
            <person name="Leng Y."/>
            <person name="Wu D."/>
            <person name="Bushley K.E."/>
            <person name="Ohm R.A."/>
            <person name="Otillar R."/>
            <person name="Martin J."/>
            <person name="Schackwitz W."/>
            <person name="Grimwood J."/>
            <person name="MohdZainudin N."/>
            <person name="Xue C."/>
            <person name="Wang R."/>
            <person name="Manning V.A."/>
            <person name="Dhillon B."/>
            <person name="Tu Z.J."/>
            <person name="Steffenson B.J."/>
            <person name="Salamov A."/>
            <person name="Sun H."/>
            <person name="Lowry S."/>
            <person name="LaButti K."/>
            <person name="Han J."/>
            <person name="Copeland A."/>
            <person name="Lindquist E."/>
            <person name="Barry K."/>
            <person name="Schmutz J."/>
            <person name="Baker S.E."/>
            <person name="Ciuffetti L.M."/>
            <person name="Grigoriev I.V."/>
            <person name="Zhong S."/>
            <person name="Turgeon B.G."/>
        </authorList>
    </citation>
    <scope>NUCLEOTIDE SEQUENCE [LARGE SCALE GENOMIC DNA]</scope>
    <source>
        <strain evidence="3">28A</strain>
    </source>
</reference>
<organism evidence="2 3">
    <name type="scientific">Exserohilum turcicum (strain 28A)</name>
    <name type="common">Northern leaf blight fungus</name>
    <name type="synonym">Setosphaeria turcica</name>
    <dbReference type="NCBI Taxonomy" id="671987"/>
    <lineage>
        <taxon>Eukaryota</taxon>
        <taxon>Fungi</taxon>
        <taxon>Dikarya</taxon>
        <taxon>Ascomycota</taxon>
        <taxon>Pezizomycotina</taxon>
        <taxon>Dothideomycetes</taxon>
        <taxon>Pleosporomycetidae</taxon>
        <taxon>Pleosporales</taxon>
        <taxon>Pleosporineae</taxon>
        <taxon>Pleosporaceae</taxon>
        <taxon>Exserohilum</taxon>
    </lineage>
</organism>
<dbReference type="GeneID" id="19404105"/>
<feature type="region of interest" description="Disordered" evidence="1">
    <location>
        <begin position="25"/>
        <end position="48"/>
    </location>
</feature>
<reference evidence="2 3" key="1">
    <citation type="journal article" date="2012" name="PLoS Pathog.">
        <title>Diverse lifestyles and strategies of plant pathogenesis encoded in the genomes of eighteen Dothideomycetes fungi.</title>
        <authorList>
            <person name="Ohm R.A."/>
            <person name="Feau N."/>
            <person name="Henrissat B."/>
            <person name="Schoch C.L."/>
            <person name="Horwitz B.A."/>
            <person name="Barry K.W."/>
            <person name="Condon B.J."/>
            <person name="Copeland A.C."/>
            <person name="Dhillon B."/>
            <person name="Glaser F."/>
            <person name="Hesse C.N."/>
            <person name="Kosti I."/>
            <person name="LaButti K."/>
            <person name="Lindquist E.A."/>
            <person name="Lucas S."/>
            <person name="Salamov A.A."/>
            <person name="Bradshaw R.E."/>
            <person name="Ciuffetti L."/>
            <person name="Hamelin R.C."/>
            <person name="Kema G.H.J."/>
            <person name="Lawrence C."/>
            <person name="Scott J.A."/>
            <person name="Spatafora J.W."/>
            <person name="Turgeon B.G."/>
            <person name="de Wit P.J.G.M."/>
            <person name="Zhong S."/>
            <person name="Goodwin S.B."/>
            <person name="Grigoriev I.V."/>
        </authorList>
    </citation>
    <scope>NUCLEOTIDE SEQUENCE [LARGE SCALE GENOMIC DNA]</scope>
    <source>
        <strain evidence="3">28A</strain>
    </source>
</reference>
<dbReference type="Proteomes" id="UP000016935">
    <property type="component" value="Unassembled WGS sequence"/>
</dbReference>
<dbReference type="HOGENOM" id="CLU_1497128_0_0_1"/>
<proteinExistence type="predicted"/>
<sequence>MCAGEKRWSMAESTELLAACLKRMSKGKRASNAGPNGRDRPRTASDAWIRGPHGRVSWQRAWASHLHSWALEMPRERYIDSRNSRGMAAVGVASFGETPLPPKKAPYRMLSQRQNDQSLLVFVAWAHAGGVRKNKSDNINNKGNTHQLRLVFGISPSPPGAPWIRLSRQHGRINTHSTTA</sequence>
<accession>R0J1V6</accession>